<reference evidence="1 2" key="1">
    <citation type="submission" date="2019-02" db="EMBL/GenBank/DDBJ databases">
        <title>Deep-cultivation of Planctomycetes and their phenomic and genomic characterization uncovers novel biology.</title>
        <authorList>
            <person name="Wiegand S."/>
            <person name="Jogler M."/>
            <person name="Boedeker C."/>
            <person name="Pinto D."/>
            <person name="Vollmers J."/>
            <person name="Rivas-Marin E."/>
            <person name="Kohn T."/>
            <person name="Peeters S.H."/>
            <person name="Heuer A."/>
            <person name="Rast P."/>
            <person name="Oberbeckmann S."/>
            <person name="Bunk B."/>
            <person name="Jeske O."/>
            <person name="Meyerdierks A."/>
            <person name="Storesund J.E."/>
            <person name="Kallscheuer N."/>
            <person name="Luecker S."/>
            <person name="Lage O.M."/>
            <person name="Pohl T."/>
            <person name="Merkel B.J."/>
            <person name="Hornburger P."/>
            <person name="Mueller R.-W."/>
            <person name="Bruemmer F."/>
            <person name="Labrenz M."/>
            <person name="Spormann A.M."/>
            <person name="Op Den Camp H."/>
            <person name="Overmann J."/>
            <person name="Amann R."/>
            <person name="Jetten M.S.M."/>
            <person name="Mascher T."/>
            <person name="Medema M.H."/>
            <person name="Devos D.P."/>
            <person name="Kaster A.-K."/>
            <person name="Ovreas L."/>
            <person name="Rohde M."/>
            <person name="Galperin M.Y."/>
            <person name="Jogler C."/>
        </authorList>
    </citation>
    <scope>NUCLEOTIDE SEQUENCE [LARGE SCALE GENOMIC DNA]</scope>
    <source>
        <strain evidence="1 2">CA13</strain>
    </source>
</reference>
<gene>
    <name evidence="1" type="ORF">CA13_09340</name>
</gene>
<keyword evidence="2" id="KW-1185">Reference proteome</keyword>
<evidence type="ECO:0000313" key="2">
    <source>
        <dbReference type="Proteomes" id="UP000315010"/>
    </source>
</evidence>
<proteinExistence type="predicted"/>
<name>A0A5C5YXC7_9BACT</name>
<evidence type="ECO:0000313" key="1">
    <source>
        <dbReference type="EMBL" id="TWT79530.1"/>
    </source>
</evidence>
<dbReference type="OrthoDB" id="6402212at2"/>
<dbReference type="AlphaFoldDB" id="A0A5C5YXC7"/>
<dbReference type="RefSeq" id="WP_146394728.1">
    <property type="nucleotide sequence ID" value="NZ_SJPJ01000001.1"/>
</dbReference>
<organism evidence="1 2">
    <name type="scientific">Novipirellula herctigrandis</name>
    <dbReference type="NCBI Taxonomy" id="2527986"/>
    <lineage>
        <taxon>Bacteria</taxon>
        <taxon>Pseudomonadati</taxon>
        <taxon>Planctomycetota</taxon>
        <taxon>Planctomycetia</taxon>
        <taxon>Pirellulales</taxon>
        <taxon>Pirellulaceae</taxon>
        <taxon>Novipirellula</taxon>
    </lineage>
</organism>
<protein>
    <submittedName>
        <fullName evidence="1">Uncharacterized protein</fullName>
    </submittedName>
</protein>
<dbReference type="EMBL" id="SJPJ01000001">
    <property type="protein sequence ID" value="TWT79530.1"/>
    <property type="molecule type" value="Genomic_DNA"/>
</dbReference>
<comment type="caution">
    <text evidence="1">The sequence shown here is derived from an EMBL/GenBank/DDBJ whole genome shotgun (WGS) entry which is preliminary data.</text>
</comment>
<sequence>MTRESIRTLWSTDRKSRVNIFRRNDGTYGFLEERYSDAEFEHCWIPHFGDTESFCATEEIAMREVTSRVPWLAEMVASFEEIDGLTRPSPSPAPLRIDDASVLRINVLDRGHRHTGSCVHRRNDLAQGPAICLAICQYDSDEGYYLFSCDENWSVLSDTYHSSVVEAVRQAEFEYSGTSNSWEEIA</sequence>
<dbReference type="Proteomes" id="UP000315010">
    <property type="component" value="Unassembled WGS sequence"/>
</dbReference>
<accession>A0A5C5YXC7</accession>